<evidence type="ECO:0000313" key="2">
    <source>
        <dbReference type="Proteomes" id="UP001058124"/>
    </source>
</evidence>
<sequence>MTVTAIFIEPEKNSSLSLGIDLPVIDVNQFAERTLFRRRVLVSVNEKPQLFLNIYAALDTDGWILEQCFKEIKVNQSTVAILHGMHVHLFDVETHNVTSISLDDYVGNLYSIPDVYSDELTENFIVTTFEYTFFINIKTGIKWRSEPCAVDGVNIHDINENIISGSGDWEPPSSDWVPFTLDLNTGRFIVKPVYQYM</sequence>
<dbReference type="AlphaFoldDB" id="A0AAV5N6L1"/>
<organism evidence="1 2">
    <name type="scientific">Leminorella grimontii</name>
    <dbReference type="NCBI Taxonomy" id="82981"/>
    <lineage>
        <taxon>Bacteria</taxon>
        <taxon>Pseudomonadati</taxon>
        <taxon>Pseudomonadota</taxon>
        <taxon>Gammaproteobacteria</taxon>
        <taxon>Enterobacterales</taxon>
        <taxon>Budviciaceae</taxon>
        <taxon>Leminorella</taxon>
    </lineage>
</organism>
<evidence type="ECO:0000313" key="1">
    <source>
        <dbReference type="EMBL" id="GKX57427.1"/>
    </source>
</evidence>
<comment type="caution">
    <text evidence="1">The sequence shown here is derived from an EMBL/GenBank/DDBJ whole genome shotgun (WGS) entry which is preliminary data.</text>
</comment>
<reference evidence="1" key="1">
    <citation type="submission" date="2022-06" db="EMBL/GenBank/DDBJ databases">
        <title>Draft genome sequences of Leminorella grimontii str. JCM5902.</title>
        <authorList>
            <person name="Wakabayashi Y."/>
            <person name="Kojima K."/>
        </authorList>
    </citation>
    <scope>NUCLEOTIDE SEQUENCE</scope>
    <source>
        <strain evidence="1">JCM 5902</strain>
    </source>
</reference>
<dbReference type="RefSeq" id="WP_051155799.1">
    <property type="nucleotide sequence ID" value="NZ_BRLH01000015.1"/>
</dbReference>
<dbReference type="Proteomes" id="UP001058124">
    <property type="component" value="Unassembled WGS sequence"/>
</dbReference>
<dbReference type="EMBL" id="BRLH01000015">
    <property type="protein sequence ID" value="GKX57427.1"/>
    <property type="molecule type" value="Genomic_DNA"/>
</dbReference>
<name>A0AAV5N6L1_9GAMM</name>
<keyword evidence="2" id="KW-1185">Reference proteome</keyword>
<proteinExistence type="predicted"/>
<protein>
    <submittedName>
        <fullName evidence="1">Uncharacterized protein</fullName>
    </submittedName>
</protein>
<accession>A0AAV5N6L1</accession>
<gene>
    <name evidence="1" type="ORF">SOASR030_35390</name>
</gene>